<dbReference type="EMBL" id="CARXXK010000001">
    <property type="protein sequence ID" value="CAI6344238.1"/>
    <property type="molecule type" value="Genomic_DNA"/>
</dbReference>
<reference evidence="1 2" key="1">
    <citation type="submission" date="2023-01" db="EMBL/GenBank/DDBJ databases">
        <authorList>
            <person name="Whitehead M."/>
        </authorList>
    </citation>
    <scope>NUCLEOTIDE SEQUENCE [LARGE SCALE GENOMIC DNA]</scope>
</reference>
<protein>
    <submittedName>
        <fullName evidence="1">Uncharacterized protein</fullName>
    </submittedName>
</protein>
<evidence type="ECO:0000313" key="1">
    <source>
        <dbReference type="EMBL" id="CAI6344238.1"/>
    </source>
</evidence>
<keyword evidence="2" id="KW-1185">Reference proteome</keyword>
<gene>
    <name evidence="1" type="ORF">MEUPH1_LOCUS1401</name>
</gene>
<dbReference type="Proteomes" id="UP001160148">
    <property type="component" value="Unassembled WGS sequence"/>
</dbReference>
<dbReference type="AlphaFoldDB" id="A0AAV0VJ99"/>
<comment type="caution">
    <text evidence="1">The sequence shown here is derived from an EMBL/GenBank/DDBJ whole genome shotgun (WGS) entry which is preliminary data.</text>
</comment>
<organism evidence="1 2">
    <name type="scientific">Macrosiphum euphorbiae</name>
    <name type="common">potato aphid</name>
    <dbReference type="NCBI Taxonomy" id="13131"/>
    <lineage>
        <taxon>Eukaryota</taxon>
        <taxon>Metazoa</taxon>
        <taxon>Ecdysozoa</taxon>
        <taxon>Arthropoda</taxon>
        <taxon>Hexapoda</taxon>
        <taxon>Insecta</taxon>
        <taxon>Pterygota</taxon>
        <taxon>Neoptera</taxon>
        <taxon>Paraneoptera</taxon>
        <taxon>Hemiptera</taxon>
        <taxon>Sternorrhyncha</taxon>
        <taxon>Aphidomorpha</taxon>
        <taxon>Aphidoidea</taxon>
        <taxon>Aphididae</taxon>
        <taxon>Macrosiphini</taxon>
        <taxon>Macrosiphum</taxon>
    </lineage>
</organism>
<proteinExistence type="predicted"/>
<accession>A0AAV0VJ99</accession>
<evidence type="ECO:0000313" key="2">
    <source>
        <dbReference type="Proteomes" id="UP001160148"/>
    </source>
</evidence>
<sequence>MTLMHLRLQHCVVKAPILGHRTQKYRPEWEQLPGFNHWLGPVKDNITKAYCCYCTREMVSEITIIKKHAASLVHSKNVKSITGKPITDIFKKVDDVNEVKKSIK</sequence>
<name>A0AAV0VJ99_9HEMI</name>